<dbReference type="GO" id="GO:0005886">
    <property type="term" value="C:plasma membrane"/>
    <property type="evidence" value="ECO:0007669"/>
    <property type="project" value="UniProtKB-SubCell"/>
</dbReference>
<dbReference type="GO" id="GO:0051707">
    <property type="term" value="P:response to other organism"/>
    <property type="evidence" value="ECO:0007669"/>
    <property type="project" value="UniProtKB-ARBA"/>
</dbReference>
<keyword evidence="6" id="KW-0732">Signal</keyword>
<evidence type="ECO:0000256" key="6">
    <source>
        <dbReference type="ARBA" id="ARBA00022729"/>
    </source>
</evidence>
<keyword evidence="8" id="KW-1133">Transmembrane helix</keyword>
<dbReference type="OrthoDB" id="906070at2759"/>
<dbReference type="GO" id="GO:0006952">
    <property type="term" value="P:defense response"/>
    <property type="evidence" value="ECO:0007669"/>
    <property type="project" value="UniProtKB-ARBA"/>
</dbReference>
<keyword evidence="4" id="KW-0433">Leucine-rich repeat</keyword>
<comment type="similarity">
    <text evidence="2">Belongs to the RLP family.</text>
</comment>
<reference evidence="11 12" key="1">
    <citation type="submission" date="2019-12" db="EMBL/GenBank/DDBJ databases">
        <authorList>
            <person name="Alioto T."/>
            <person name="Alioto T."/>
            <person name="Gomez Garrido J."/>
        </authorList>
    </citation>
    <scope>NUCLEOTIDE SEQUENCE [LARGE SCALE GENOMIC DNA]</scope>
</reference>
<dbReference type="PROSITE" id="PS51450">
    <property type="entry name" value="LRR"/>
    <property type="match status" value="1"/>
</dbReference>
<dbReference type="InterPro" id="IPR003591">
    <property type="entry name" value="Leu-rich_rpt_typical-subtyp"/>
</dbReference>
<comment type="subcellular location">
    <subcellularLocation>
        <location evidence="1">Cell membrane</location>
        <topology evidence="1">Single-pass type I membrane protein</topology>
    </subcellularLocation>
</comment>
<dbReference type="InterPro" id="IPR032675">
    <property type="entry name" value="LRR_dom_sf"/>
</dbReference>
<evidence type="ECO:0000256" key="9">
    <source>
        <dbReference type="ARBA" id="ARBA00023136"/>
    </source>
</evidence>
<dbReference type="AlphaFoldDB" id="A0A8S0U715"/>
<evidence type="ECO:0000256" key="2">
    <source>
        <dbReference type="ARBA" id="ARBA00009592"/>
    </source>
</evidence>
<keyword evidence="7" id="KW-0677">Repeat</keyword>
<organism evidence="11 12">
    <name type="scientific">Olea europaea subsp. europaea</name>
    <dbReference type="NCBI Taxonomy" id="158383"/>
    <lineage>
        <taxon>Eukaryota</taxon>
        <taxon>Viridiplantae</taxon>
        <taxon>Streptophyta</taxon>
        <taxon>Embryophyta</taxon>
        <taxon>Tracheophyta</taxon>
        <taxon>Spermatophyta</taxon>
        <taxon>Magnoliopsida</taxon>
        <taxon>eudicotyledons</taxon>
        <taxon>Gunneridae</taxon>
        <taxon>Pentapetalae</taxon>
        <taxon>asterids</taxon>
        <taxon>lamiids</taxon>
        <taxon>Lamiales</taxon>
        <taxon>Oleaceae</taxon>
        <taxon>Oleeae</taxon>
        <taxon>Olea</taxon>
    </lineage>
</organism>
<dbReference type="SUPFAM" id="SSF52058">
    <property type="entry name" value="L domain-like"/>
    <property type="match status" value="1"/>
</dbReference>
<comment type="caution">
    <text evidence="11">The sequence shown here is derived from an EMBL/GenBank/DDBJ whole genome shotgun (WGS) entry which is preliminary data.</text>
</comment>
<protein>
    <submittedName>
        <fullName evidence="11">Receptor 12</fullName>
    </submittedName>
</protein>
<dbReference type="PANTHER" id="PTHR48063">
    <property type="entry name" value="LRR RECEPTOR-LIKE KINASE"/>
    <property type="match status" value="1"/>
</dbReference>
<evidence type="ECO:0000256" key="8">
    <source>
        <dbReference type="ARBA" id="ARBA00022989"/>
    </source>
</evidence>
<gene>
    <name evidence="11" type="ORF">OLEA9_A032233</name>
</gene>
<dbReference type="EMBL" id="CACTIH010007482">
    <property type="protein sequence ID" value="CAA3014372.1"/>
    <property type="molecule type" value="Genomic_DNA"/>
</dbReference>
<evidence type="ECO:0000256" key="1">
    <source>
        <dbReference type="ARBA" id="ARBA00004251"/>
    </source>
</evidence>
<dbReference type="SMART" id="SM00369">
    <property type="entry name" value="LRR_TYP"/>
    <property type="match status" value="4"/>
</dbReference>
<evidence type="ECO:0000256" key="10">
    <source>
        <dbReference type="ARBA" id="ARBA00023180"/>
    </source>
</evidence>
<keyword evidence="9" id="KW-0472">Membrane</keyword>
<evidence type="ECO:0000256" key="7">
    <source>
        <dbReference type="ARBA" id="ARBA00022737"/>
    </source>
</evidence>
<dbReference type="FunFam" id="3.80.10.10:FF:000111">
    <property type="entry name" value="LRR receptor-like serine/threonine-protein kinase ERECTA"/>
    <property type="match status" value="1"/>
</dbReference>
<dbReference type="Proteomes" id="UP000594638">
    <property type="component" value="Unassembled WGS sequence"/>
</dbReference>
<dbReference type="FunFam" id="3.80.10.10:FF:000095">
    <property type="entry name" value="LRR receptor-like serine/threonine-protein kinase GSO1"/>
    <property type="match status" value="1"/>
</dbReference>
<dbReference type="InterPro" id="IPR046956">
    <property type="entry name" value="RLP23-like"/>
</dbReference>
<accession>A0A8S0U715</accession>
<evidence type="ECO:0000313" key="12">
    <source>
        <dbReference type="Proteomes" id="UP000594638"/>
    </source>
</evidence>
<proteinExistence type="inferred from homology"/>
<evidence type="ECO:0000256" key="3">
    <source>
        <dbReference type="ARBA" id="ARBA00022475"/>
    </source>
</evidence>
<evidence type="ECO:0000313" key="11">
    <source>
        <dbReference type="EMBL" id="CAA3014372.1"/>
    </source>
</evidence>
<keyword evidence="3" id="KW-1003">Cell membrane</keyword>
<dbReference type="PANTHER" id="PTHR48063:SF101">
    <property type="entry name" value="LRR RECEPTOR-LIKE SERINE_THREONINE-PROTEIN KINASE FLS2"/>
    <property type="match status" value="1"/>
</dbReference>
<keyword evidence="10" id="KW-0325">Glycoprotein</keyword>
<dbReference type="PRINTS" id="PR00019">
    <property type="entry name" value="LEURICHRPT"/>
</dbReference>
<dbReference type="Pfam" id="PF00560">
    <property type="entry name" value="LRR_1"/>
    <property type="match status" value="5"/>
</dbReference>
<keyword evidence="5" id="KW-0812">Transmembrane</keyword>
<name>A0A8S0U715_OLEEU</name>
<evidence type="ECO:0000256" key="5">
    <source>
        <dbReference type="ARBA" id="ARBA00022692"/>
    </source>
</evidence>
<dbReference type="Gene3D" id="3.80.10.10">
    <property type="entry name" value="Ribonuclease Inhibitor"/>
    <property type="match status" value="1"/>
</dbReference>
<dbReference type="Gramene" id="OE9A032233T1">
    <property type="protein sequence ID" value="OE9A032233C1"/>
    <property type="gene ID" value="OE9A032233"/>
</dbReference>
<sequence>MPHLPSRLKFYDSLDLSYNSLSGPIPLSVFQCSRELILSKNLLSGSIFDICTISEDFQIGNLILSNNQLDGELPDCWMKLPGLGVLNLANNRFIGKLPPTLGTLKSLTILHLGNNNFTGELPSSLKNCTMLRKFDVGGNRLTGTIPAWIGTHLTSLAVLSLRFNNFHGSIPPTICYLTDILVLDLSTNNILGEIPHCINNFTSLVQQDGSTIHKLSNYREPTDEDDNALVLWKGQESEYKRLRNLKGIDLSSNKLVGTIPQAFSDLRGLVFINLSRNHLTGNIISSIGQLKTLEWLDLSRNQLSGEIPNGLANLHFLSVLDLSYNNLTGKIPLSTQLQSFDSSTYTGNNQLCGDPLAKCPHDPSTIDHGKVPLSGKVNGWSGAWVVTDAVL</sequence>
<dbReference type="InterPro" id="IPR001611">
    <property type="entry name" value="Leu-rich_rpt"/>
</dbReference>
<keyword evidence="12" id="KW-1185">Reference proteome</keyword>
<keyword evidence="11" id="KW-0675">Receptor</keyword>
<dbReference type="Pfam" id="PF13855">
    <property type="entry name" value="LRR_8"/>
    <property type="match status" value="2"/>
</dbReference>
<evidence type="ECO:0000256" key="4">
    <source>
        <dbReference type="ARBA" id="ARBA00022614"/>
    </source>
</evidence>